<evidence type="ECO:0000256" key="2">
    <source>
        <dbReference type="ARBA" id="ARBA00022448"/>
    </source>
</evidence>
<comment type="similarity">
    <text evidence="1">Belongs to the ABC transporter superfamily. ABCD family. Peroxisomal fatty acyl CoA transporter (TC 3.A.1.203) subfamily.</text>
</comment>
<dbReference type="GO" id="GO:0005524">
    <property type="term" value="F:ATP binding"/>
    <property type="evidence" value="ECO:0007669"/>
    <property type="project" value="UniProtKB-KW"/>
</dbReference>
<dbReference type="InterPro" id="IPR003439">
    <property type="entry name" value="ABC_transporter-like_ATP-bd"/>
</dbReference>
<evidence type="ECO:0000256" key="1">
    <source>
        <dbReference type="ARBA" id="ARBA00008575"/>
    </source>
</evidence>
<gene>
    <name evidence="12" type="ORF">H4R18_002325</name>
</gene>
<sequence length="620" mass="64834">MVPFEALEMEAGGRGSADNRAYGPLDSRASSPGAGGGECKEQQFVVGRVLLRRLRRVAATALADRTQGRLGWQYAGLVCGRLAAEGVYYYAGALPSEFYRVLGDRDAAAFGPLLARCVAIVAAAGASRAALDYAAGLLGVGLRLALGRHTHARYLRRPGLYAVASGGAVDNPDQRITQDIERLAAGVAKTLPELLIAPFLIAYYSYRCWAAAGLLGPLSIYAYFGLGAAASRLAMAPVIRRVCALERAEGDLRFGHVRAGECAEAIAFFGGEARERAQADAALAAAADAQRGVLRRQLVLGLLTQVFSYMGSTVSYLVIGIPILLGAYSDKSGAELSSLISLNAFVSIYLIFRFTSVVEQSSVLADVAGYATRVAQLWEELDGVAAADGDGDGDGDDGAACADQQQGAAIVAAGLEVRAPDGARLVAGLDLEIAPGDSLVITGRNGSGKTSLLRTLCGLWRPAAGEVRLPGAGLFFLPQAPYIVAGSLRDQISYPGAWGGRRRECTDGDVAALLGAVGLAHLRGRSGGADAPLSVREWLALLSPGEQQRISIARVLFWRPAFAALDESTSALDAEAEAALYGALLDAGITPVSVSHHEGLASLHRRTLRLDGRGGYTLGF</sequence>
<feature type="domain" description="ABC transmembrane type-1" evidence="11">
    <location>
        <begin position="101"/>
        <end position="329"/>
    </location>
</feature>
<keyword evidence="13" id="KW-1185">Reference proteome</keyword>
<evidence type="ECO:0000256" key="4">
    <source>
        <dbReference type="ARBA" id="ARBA00022741"/>
    </source>
</evidence>
<dbReference type="Pfam" id="PF00005">
    <property type="entry name" value="ABC_tran"/>
    <property type="match status" value="1"/>
</dbReference>
<keyword evidence="3 9" id="KW-0812">Transmembrane</keyword>
<evidence type="ECO:0000313" key="12">
    <source>
        <dbReference type="EMBL" id="KAJ2782341.1"/>
    </source>
</evidence>
<dbReference type="GO" id="GO:0006635">
    <property type="term" value="P:fatty acid beta-oxidation"/>
    <property type="evidence" value="ECO:0007669"/>
    <property type="project" value="TreeGrafter"/>
</dbReference>
<dbReference type="PROSITE" id="PS50929">
    <property type="entry name" value="ABC_TM1F"/>
    <property type="match status" value="1"/>
</dbReference>
<dbReference type="InterPro" id="IPR036640">
    <property type="entry name" value="ABC1_TM_sf"/>
</dbReference>
<dbReference type="OrthoDB" id="422637at2759"/>
<dbReference type="GO" id="GO:0005324">
    <property type="term" value="F:long-chain fatty acid transmembrane transporter activity"/>
    <property type="evidence" value="ECO:0007669"/>
    <property type="project" value="TreeGrafter"/>
</dbReference>
<reference evidence="12" key="1">
    <citation type="submission" date="2022-07" db="EMBL/GenBank/DDBJ databases">
        <title>Phylogenomic reconstructions and comparative analyses of Kickxellomycotina fungi.</title>
        <authorList>
            <person name="Reynolds N.K."/>
            <person name="Stajich J.E."/>
            <person name="Barry K."/>
            <person name="Grigoriev I.V."/>
            <person name="Crous P."/>
            <person name="Smith M.E."/>
        </authorList>
    </citation>
    <scope>NUCLEOTIDE SEQUENCE</scope>
    <source>
        <strain evidence="12">NBRC 105414</strain>
    </source>
</reference>
<evidence type="ECO:0000256" key="5">
    <source>
        <dbReference type="ARBA" id="ARBA00022840"/>
    </source>
</evidence>
<dbReference type="AlphaFoldDB" id="A0A9W8HEV9"/>
<dbReference type="SUPFAM" id="SSF52540">
    <property type="entry name" value="P-loop containing nucleoside triphosphate hydrolases"/>
    <property type="match status" value="1"/>
</dbReference>
<keyword evidence="5" id="KW-0067">ATP-binding</keyword>
<dbReference type="GO" id="GO:0007031">
    <property type="term" value="P:peroxisome organization"/>
    <property type="evidence" value="ECO:0007669"/>
    <property type="project" value="TreeGrafter"/>
</dbReference>
<dbReference type="GO" id="GO:0140359">
    <property type="term" value="F:ABC-type transporter activity"/>
    <property type="evidence" value="ECO:0007669"/>
    <property type="project" value="InterPro"/>
</dbReference>
<dbReference type="InterPro" id="IPR027417">
    <property type="entry name" value="P-loop_NTPase"/>
</dbReference>
<evidence type="ECO:0000313" key="13">
    <source>
        <dbReference type="Proteomes" id="UP001140217"/>
    </source>
</evidence>
<protein>
    <submittedName>
        <fullName evidence="12">Uncharacterized protein</fullName>
    </submittedName>
</protein>
<name>A0A9W8HEV9_9FUNG</name>
<accession>A0A9W8HEV9</accession>
<organism evidence="12 13">
    <name type="scientific">Coemansia javaensis</name>
    <dbReference type="NCBI Taxonomy" id="2761396"/>
    <lineage>
        <taxon>Eukaryota</taxon>
        <taxon>Fungi</taxon>
        <taxon>Fungi incertae sedis</taxon>
        <taxon>Zoopagomycota</taxon>
        <taxon>Kickxellomycotina</taxon>
        <taxon>Kickxellomycetes</taxon>
        <taxon>Kickxellales</taxon>
        <taxon>Kickxellaceae</taxon>
        <taxon>Coemansia</taxon>
    </lineage>
</organism>
<dbReference type="EMBL" id="JANBUL010000075">
    <property type="protein sequence ID" value="KAJ2782341.1"/>
    <property type="molecule type" value="Genomic_DNA"/>
</dbReference>
<dbReference type="InterPro" id="IPR003593">
    <property type="entry name" value="AAA+_ATPase"/>
</dbReference>
<dbReference type="PROSITE" id="PS00211">
    <property type="entry name" value="ABC_TRANSPORTER_1"/>
    <property type="match status" value="1"/>
</dbReference>
<keyword evidence="4" id="KW-0547">Nucleotide-binding</keyword>
<evidence type="ECO:0000259" key="10">
    <source>
        <dbReference type="PROSITE" id="PS50893"/>
    </source>
</evidence>
<dbReference type="InterPro" id="IPR017871">
    <property type="entry name" value="ABC_transporter-like_CS"/>
</dbReference>
<evidence type="ECO:0000256" key="8">
    <source>
        <dbReference type="SAM" id="MobiDB-lite"/>
    </source>
</evidence>
<dbReference type="Gene3D" id="3.40.50.300">
    <property type="entry name" value="P-loop containing nucleotide triphosphate hydrolases"/>
    <property type="match status" value="1"/>
</dbReference>
<keyword evidence="6 9" id="KW-1133">Transmembrane helix</keyword>
<dbReference type="GO" id="GO:0042760">
    <property type="term" value="P:very long-chain fatty acid catabolic process"/>
    <property type="evidence" value="ECO:0007669"/>
    <property type="project" value="TreeGrafter"/>
</dbReference>
<evidence type="ECO:0000256" key="7">
    <source>
        <dbReference type="ARBA" id="ARBA00023136"/>
    </source>
</evidence>
<comment type="caution">
    <text evidence="12">The sequence shown here is derived from an EMBL/GenBank/DDBJ whole genome shotgun (WGS) entry which is preliminary data.</text>
</comment>
<dbReference type="Proteomes" id="UP001140217">
    <property type="component" value="Unassembled WGS sequence"/>
</dbReference>
<evidence type="ECO:0000256" key="6">
    <source>
        <dbReference type="ARBA" id="ARBA00022989"/>
    </source>
</evidence>
<evidence type="ECO:0000259" key="11">
    <source>
        <dbReference type="PROSITE" id="PS50929"/>
    </source>
</evidence>
<dbReference type="InterPro" id="IPR011527">
    <property type="entry name" value="ABC1_TM_dom"/>
</dbReference>
<feature type="transmembrane region" description="Helical" evidence="9">
    <location>
        <begin position="209"/>
        <end position="231"/>
    </location>
</feature>
<dbReference type="PANTHER" id="PTHR11384:SF59">
    <property type="entry name" value="LYSOSOMAL COBALAMIN TRANSPORTER ABCD4"/>
    <property type="match status" value="1"/>
</dbReference>
<proteinExistence type="inferred from homology"/>
<dbReference type="PANTHER" id="PTHR11384">
    <property type="entry name" value="ATP-BINDING CASSETTE, SUB-FAMILY D MEMBER"/>
    <property type="match status" value="1"/>
</dbReference>
<feature type="transmembrane region" description="Helical" evidence="9">
    <location>
        <begin position="298"/>
        <end position="324"/>
    </location>
</feature>
<dbReference type="GO" id="GO:0005778">
    <property type="term" value="C:peroxisomal membrane"/>
    <property type="evidence" value="ECO:0007669"/>
    <property type="project" value="TreeGrafter"/>
</dbReference>
<evidence type="ECO:0000256" key="9">
    <source>
        <dbReference type="SAM" id="Phobius"/>
    </source>
</evidence>
<dbReference type="Gene3D" id="1.20.1560.10">
    <property type="entry name" value="ABC transporter type 1, transmembrane domain"/>
    <property type="match status" value="1"/>
</dbReference>
<dbReference type="InterPro" id="IPR050835">
    <property type="entry name" value="ABC_transporter_sub-D"/>
</dbReference>
<feature type="domain" description="ABC transporter" evidence="10">
    <location>
        <begin position="410"/>
        <end position="620"/>
    </location>
</feature>
<dbReference type="GO" id="GO:0015910">
    <property type="term" value="P:long-chain fatty acid import into peroxisome"/>
    <property type="evidence" value="ECO:0007669"/>
    <property type="project" value="TreeGrafter"/>
</dbReference>
<dbReference type="SUPFAM" id="SSF90123">
    <property type="entry name" value="ABC transporter transmembrane region"/>
    <property type="match status" value="1"/>
</dbReference>
<dbReference type="GO" id="GO:0016887">
    <property type="term" value="F:ATP hydrolysis activity"/>
    <property type="evidence" value="ECO:0007669"/>
    <property type="project" value="InterPro"/>
</dbReference>
<keyword evidence="7 9" id="KW-0472">Membrane</keyword>
<dbReference type="PROSITE" id="PS50893">
    <property type="entry name" value="ABC_TRANSPORTER_2"/>
    <property type="match status" value="1"/>
</dbReference>
<evidence type="ECO:0000256" key="3">
    <source>
        <dbReference type="ARBA" id="ARBA00022692"/>
    </source>
</evidence>
<dbReference type="Pfam" id="PF06472">
    <property type="entry name" value="ABC_membrane_2"/>
    <property type="match status" value="1"/>
</dbReference>
<keyword evidence="2" id="KW-0813">Transport</keyword>
<dbReference type="SMART" id="SM00382">
    <property type="entry name" value="AAA"/>
    <property type="match status" value="1"/>
</dbReference>
<feature type="region of interest" description="Disordered" evidence="8">
    <location>
        <begin position="8"/>
        <end position="37"/>
    </location>
</feature>